<evidence type="ECO:0000313" key="3">
    <source>
        <dbReference type="EMBL" id="JAG15942.1"/>
    </source>
</evidence>
<name>A0A0A9X5E0_LYGHE</name>
<gene>
    <name evidence="3" type="primary">Txndc12</name>
    <name evidence="3" type="ORF">CM83_6171</name>
</gene>
<sequence>MLLEVLQFVVGAARGAVFTHASAEAPGKTLDWGTKILWHTTLKEAEEVSHKTNKPVMVIIYHEYCPSCKMIIPRLTQDEQIVELSRNFTVVALHDTKALDTMKIDGGYIPRIYVMSPHGEVMSKYYNIYGNPKFKYFYNIEETLAKIMKQVTDELGEAEAKRNKKKKK</sequence>
<feature type="domain" description="Thioredoxin" evidence="2">
    <location>
        <begin position="19"/>
        <end position="149"/>
    </location>
</feature>
<reference evidence="3" key="2">
    <citation type="submission" date="2014-07" db="EMBL/GenBank/DDBJ databases">
        <authorList>
            <person name="Hull J."/>
        </authorList>
    </citation>
    <scope>NUCLEOTIDE SEQUENCE</scope>
</reference>
<dbReference type="SUPFAM" id="SSF52833">
    <property type="entry name" value="Thioredoxin-like"/>
    <property type="match status" value="1"/>
</dbReference>
<dbReference type="InterPro" id="IPR051099">
    <property type="entry name" value="AGR/TXD"/>
</dbReference>
<reference evidence="3" key="1">
    <citation type="journal article" date="2014" name="PLoS ONE">
        <title>Transcriptome-Based Identification of ABC Transporters in the Western Tarnished Plant Bug Lygus hesperus.</title>
        <authorList>
            <person name="Hull J.J."/>
            <person name="Chaney K."/>
            <person name="Geib S.M."/>
            <person name="Fabrick J.A."/>
            <person name="Brent C.S."/>
            <person name="Walsh D."/>
            <person name="Lavine L.C."/>
        </authorList>
    </citation>
    <scope>NUCLEOTIDE SEQUENCE</scope>
</reference>
<reference evidence="4" key="3">
    <citation type="submission" date="2014-09" db="EMBL/GenBank/DDBJ databases">
        <authorList>
            <person name="Magalhaes I.L.F."/>
            <person name="Oliveira U."/>
            <person name="Santos F.R."/>
            <person name="Vidigal T.H.D.A."/>
            <person name="Brescovit A.D."/>
            <person name="Santos A.J."/>
        </authorList>
    </citation>
    <scope>NUCLEOTIDE SEQUENCE</scope>
</reference>
<protein>
    <submittedName>
        <fullName evidence="3">Thioredoxin domain-containing protein 12</fullName>
    </submittedName>
</protein>
<proteinExistence type="predicted"/>
<dbReference type="GO" id="GO:0005783">
    <property type="term" value="C:endoplasmic reticulum"/>
    <property type="evidence" value="ECO:0007669"/>
    <property type="project" value="TreeGrafter"/>
</dbReference>
<evidence type="ECO:0000256" key="1">
    <source>
        <dbReference type="ARBA" id="ARBA00022729"/>
    </source>
</evidence>
<dbReference type="AlphaFoldDB" id="A0A0A9X5E0"/>
<accession>A0A0A9X5E0</accession>
<dbReference type="PROSITE" id="PS00194">
    <property type="entry name" value="THIOREDOXIN_1"/>
    <property type="match status" value="1"/>
</dbReference>
<dbReference type="InterPro" id="IPR036249">
    <property type="entry name" value="Thioredoxin-like_sf"/>
</dbReference>
<dbReference type="PANTHER" id="PTHR15337">
    <property type="entry name" value="ANTERIOR GRADIENT PROTEIN-RELATED"/>
    <property type="match status" value="1"/>
</dbReference>
<dbReference type="Gene3D" id="3.40.30.10">
    <property type="entry name" value="Glutaredoxin"/>
    <property type="match status" value="1"/>
</dbReference>
<dbReference type="EMBL" id="GBRD01003533">
    <property type="protein sequence ID" value="JAG62288.1"/>
    <property type="molecule type" value="Transcribed_RNA"/>
</dbReference>
<evidence type="ECO:0000313" key="4">
    <source>
        <dbReference type="EMBL" id="JAG62288.1"/>
    </source>
</evidence>
<dbReference type="PANTHER" id="PTHR15337:SF11">
    <property type="entry name" value="THIOREDOXIN DOMAIN-CONTAINING PROTEIN"/>
    <property type="match status" value="1"/>
</dbReference>
<dbReference type="PROSITE" id="PS51352">
    <property type="entry name" value="THIOREDOXIN_2"/>
    <property type="match status" value="1"/>
</dbReference>
<dbReference type="EMBL" id="GBHO01027662">
    <property type="protein sequence ID" value="JAG15942.1"/>
    <property type="molecule type" value="Transcribed_RNA"/>
</dbReference>
<dbReference type="InterPro" id="IPR013766">
    <property type="entry name" value="Thioredoxin_domain"/>
</dbReference>
<dbReference type="InterPro" id="IPR017937">
    <property type="entry name" value="Thioredoxin_CS"/>
</dbReference>
<organism evidence="3">
    <name type="scientific">Lygus hesperus</name>
    <name type="common">Western plant bug</name>
    <dbReference type="NCBI Taxonomy" id="30085"/>
    <lineage>
        <taxon>Eukaryota</taxon>
        <taxon>Metazoa</taxon>
        <taxon>Ecdysozoa</taxon>
        <taxon>Arthropoda</taxon>
        <taxon>Hexapoda</taxon>
        <taxon>Insecta</taxon>
        <taxon>Pterygota</taxon>
        <taxon>Neoptera</taxon>
        <taxon>Paraneoptera</taxon>
        <taxon>Hemiptera</taxon>
        <taxon>Heteroptera</taxon>
        <taxon>Panheteroptera</taxon>
        <taxon>Cimicomorpha</taxon>
        <taxon>Miridae</taxon>
        <taxon>Mirini</taxon>
        <taxon>Lygus</taxon>
    </lineage>
</organism>
<dbReference type="Pfam" id="PF13899">
    <property type="entry name" value="Thioredoxin_7"/>
    <property type="match status" value="1"/>
</dbReference>
<evidence type="ECO:0000259" key="2">
    <source>
        <dbReference type="PROSITE" id="PS51352"/>
    </source>
</evidence>
<keyword evidence="1" id="KW-0732">Signal</keyword>